<dbReference type="PANTHER" id="PTHR12935:SF0">
    <property type="entry name" value="GAMMA-GLUTAMYLCYCLOTRANSFERASE"/>
    <property type="match status" value="1"/>
</dbReference>
<comment type="caution">
    <text evidence="5">The sequence shown here is derived from an EMBL/GenBank/DDBJ whole genome shotgun (WGS) entry which is preliminary data.</text>
</comment>
<proteinExistence type="predicted"/>
<organism evidence="5 6">
    <name type="scientific">Exophiala mesophila</name>
    <name type="common">Black yeast-like fungus</name>
    <dbReference type="NCBI Taxonomy" id="212818"/>
    <lineage>
        <taxon>Eukaryota</taxon>
        <taxon>Fungi</taxon>
        <taxon>Dikarya</taxon>
        <taxon>Ascomycota</taxon>
        <taxon>Pezizomycotina</taxon>
        <taxon>Eurotiomycetes</taxon>
        <taxon>Chaetothyriomycetidae</taxon>
        <taxon>Chaetothyriales</taxon>
        <taxon>Herpotrichiellaceae</taxon>
        <taxon>Exophiala</taxon>
    </lineage>
</organism>
<evidence type="ECO:0000256" key="4">
    <source>
        <dbReference type="SAM" id="MobiDB-lite"/>
    </source>
</evidence>
<feature type="region of interest" description="Disordered" evidence="4">
    <location>
        <begin position="107"/>
        <end position="130"/>
    </location>
</feature>
<dbReference type="OrthoDB" id="2924818at2759"/>
<reference evidence="5 6" key="1">
    <citation type="submission" date="2017-03" db="EMBL/GenBank/DDBJ databases">
        <title>Genomes of endolithic fungi from Antarctica.</title>
        <authorList>
            <person name="Coleine C."/>
            <person name="Masonjones S."/>
            <person name="Stajich J.E."/>
        </authorList>
    </citation>
    <scope>NUCLEOTIDE SEQUENCE [LARGE SCALE GENOMIC DNA]</scope>
    <source>
        <strain evidence="5 6">CCFEE 6314</strain>
    </source>
</reference>
<evidence type="ECO:0000313" key="5">
    <source>
        <dbReference type="EMBL" id="RVX74330.1"/>
    </source>
</evidence>
<evidence type="ECO:0000256" key="1">
    <source>
        <dbReference type="ARBA" id="ARBA00012346"/>
    </source>
</evidence>
<dbReference type="SUPFAM" id="SSF110857">
    <property type="entry name" value="Gamma-glutamyl cyclotransferase-like"/>
    <property type="match status" value="1"/>
</dbReference>
<evidence type="ECO:0000256" key="2">
    <source>
        <dbReference type="ARBA" id="ARBA00023239"/>
    </source>
</evidence>
<sequence>MAKPSDSPTTLLHTSSRTGTFNFAYGSNLSPYQVSLRLQANRESSIPVAVARLDSFSWIICSRGYGNIVALPPPSSATTISDPNTTTDQVYGIIYNLSPRDEETLDEYEGHDPIRNPTPTPNPSPSEVERRRKPFLQGAWDYNKLYVPVTVTKWLQDPREYGVDVSSGGGDVVTVSVYVDELRTEPGIISFEYIGRMNRAIRESVALGVPERWVEKVVRPFVPRGIEVADEDYIGDRDGFIEGRDGRDVREGNGIQFTTGVVDADADTETNAV</sequence>
<evidence type="ECO:0000256" key="3">
    <source>
        <dbReference type="PIRSR" id="PIRSR617939-1"/>
    </source>
</evidence>
<evidence type="ECO:0000313" key="6">
    <source>
        <dbReference type="Proteomes" id="UP000288859"/>
    </source>
</evidence>
<protein>
    <recommendedName>
        <fullName evidence="1">gamma-glutamylcyclotransferase</fullName>
        <ecNumber evidence="1">4.3.2.9</ecNumber>
    </recommendedName>
</protein>
<dbReference type="InterPro" id="IPR013024">
    <property type="entry name" value="GGCT-like"/>
</dbReference>
<dbReference type="CDD" id="cd06661">
    <property type="entry name" value="GGCT_like"/>
    <property type="match status" value="1"/>
</dbReference>
<name>A0A438NF43_EXOME</name>
<gene>
    <name evidence="5" type="ORF">B0A52_01455</name>
</gene>
<feature type="active site" description="Proton acceptor" evidence="3">
    <location>
        <position position="109"/>
    </location>
</feature>
<accession>A0A438NF43</accession>
<dbReference type="EMBL" id="NAJM01000004">
    <property type="protein sequence ID" value="RVX74330.1"/>
    <property type="molecule type" value="Genomic_DNA"/>
</dbReference>
<keyword evidence="2" id="KW-0456">Lyase</keyword>
<dbReference type="EC" id="4.3.2.9" evidence="1"/>
<dbReference type="VEuPathDB" id="FungiDB:PV10_07443"/>
<dbReference type="InterPro" id="IPR036568">
    <property type="entry name" value="GGCT-like_sf"/>
</dbReference>
<dbReference type="Proteomes" id="UP000288859">
    <property type="component" value="Unassembled WGS sequence"/>
</dbReference>
<dbReference type="PANTHER" id="PTHR12935">
    <property type="entry name" value="GAMMA-GLUTAMYLCYCLOTRANSFERASE"/>
    <property type="match status" value="1"/>
</dbReference>
<dbReference type="InterPro" id="IPR017939">
    <property type="entry name" value="G-Glutamylcylcotransferase"/>
</dbReference>
<dbReference type="Gene3D" id="3.10.490.10">
    <property type="entry name" value="Gamma-glutamyl cyclotransferase-like"/>
    <property type="match status" value="1"/>
</dbReference>
<dbReference type="AlphaFoldDB" id="A0A438NF43"/>
<dbReference type="GO" id="GO:0003839">
    <property type="term" value="F:gamma-glutamylcyclotransferase activity"/>
    <property type="evidence" value="ECO:0007669"/>
    <property type="project" value="UniProtKB-EC"/>
</dbReference>